<evidence type="ECO:0000256" key="6">
    <source>
        <dbReference type="ARBA" id="ARBA00022801"/>
    </source>
</evidence>
<evidence type="ECO:0000256" key="1">
    <source>
        <dbReference type="ARBA" id="ARBA00011738"/>
    </source>
</evidence>
<dbReference type="PANTHER" id="PTHR46018:SF2">
    <property type="entry name" value="ZINC PHOSPHODIESTERASE ELAC PROTEIN 1"/>
    <property type="match status" value="1"/>
</dbReference>
<evidence type="ECO:0000256" key="7">
    <source>
        <dbReference type="ARBA" id="ARBA00022833"/>
    </source>
</evidence>
<dbReference type="Proteomes" id="UP000526302">
    <property type="component" value="Unassembled WGS sequence"/>
</dbReference>
<evidence type="ECO:0000256" key="4">
    <source>
        <dbReference type="ARBA" id="ARBA00022723"/>
    </source>
</evidence>
<evidence type="ECO:0000256" key="3">
    <source>
        <dbReference type="ARBA" id="ARBA00022722"/>
    </source>
</evidence>
<feature type="binding site" evidence="8">
    <location>
        <position position="211"/>
    </location>
    <ligand>
        <name>Zn(2+)</name>
        <dbReference type="ChEBI" id="CHEBI:29105"/>
        <label>1</label>
        <note>catalytic</note>
    </ligand>
</feature>
<dbReference type="Pfam" id="PF12706">
    <property type="entry name" value="Lactamase_B_2"/>
    <property type="match status" value="1"/>
</dbReference>
<evidence type="ECO:0000256" key="8">
    <source>
        <dbReference type="HAMAP-Rule" id="MF_01818"/>
    </source>
</evidence>
<feature type="binding site" evidence="8">
    <location>
        <position position="139"/>
    </location>
    <ligand>
        <name>Zn(2+)</name>
        <dbReference type="ChEBI" id="CHEBI:29105"/>
        <label>1</label>
        <note>catalytic</note>
    </ligand>
</feature>
<feature type="active site" description="Proton acceptor" evidence="8">
    <location>
        <position position="67"/>
    </location>
</feature>
<feature type="binding site" evidence="8">
    <location>
        <position position="67"/>
    </location>
    <ligand>
        <name>Zn(2+)</name>
        <dbReference type="ChEBI" id="CHEBI:29105"/>
        <label>2</label>
        <note>catalytic</note>
    </ligand>
</feature>
<feature type="binding site" evidence="8">
    <location>
        <position position="269"/>
    </location>
    <ligand>
        <name>Zn(2+)</name>
        <dbReference type="ChEBI" id="CHEBI:29105"/>
        <label>2</label>
        <note>catalytic</note>
    </ligand>
</feature>
<organism evidence="10 11">
    <name type="scientific">Candidatus Iainarchaeum sp</name>
    <dbReference type="NCBI Taxonomy" id="3101447"/>
    <lineage>
        <taxon>Archaea</taxon>
        <taxon>Candidatus Iainarchaeota</taxon>
        <taxon>Candidatus Iainarchaeia</taxon>
        <taxon>Candidatus Iainarchaeales</taxon>
        <taxon>Candidatus Iainarchaeaceae</taxon>
        <taxon>Candidatus Iainarchaeum</taxon>
    </lineage>
</organism>
<gene>
    <name evidence="8" type="primary">rnz</name>
    <name evidence="10" type="ORF">GX950_03565</name>
</gene>
<evidence type="ECO:0000256" key="5">
    <source>
        <dbReference type="ARBA" id="ARBA00022759"/>
    </source>
</evidence>
<dbReference type="GO" id="GO:0008270">
    <property type="term" value="F:zinc ion binding"/>
    <property type="evidence" value="ECO:0007669"/>
    <property type="project" value="UniProtKB-UniRule"/>
</dbReference>
<keyword evidence="6 8" id="KW-0378">Hydrolase</keyword>
<keyword evidence="3 8" id="KW-0540">Nuclease</keyword>
<dbReference type="PANTHER" id="PTHR46018">
    <property type="entry name" value="ZINC PHOSPHODIESTERASE ELAC PROTEIN 1"/>
    <property type="match status" value="1"/>
</dbReference>
<sequence length="302" mass="34363">MEPIKVTFLGTSGSVPQKDKNFASLIISYKGENLLFDCPEGTQRQIMSSPHSLMKINHVFISHMHADHFLGLFGWIATMTMNQRKEKLVIYSPKKGKEKIKKILAEVVKPSFEIEYKETKKGTILKNKDFEISAFPLKHEVTCFAYVFKEKNKIGEFNRKKAEKLGIPVGPLYSKLVSGKTIKINGKTFTQKDVMDYSKSKEGRKIVFVSDTRPIKEIIQHSKNADILIHEATFLEKQKDKAIETLHTTALEAATTAKKAKAKKLILFHFSARNSDPEEILKEAKKEFSETKIAKELETITI</sequence>
<dbReference type="Pfam" id="PF23023">
    <property type="entry name" value="Anti-Pycsar_Apyc1"/>
    <property type="match status" value="1"/>
</dbReference>
<dbReference type="EMBL" id="JAAZKV010000030">
    <property type="protein sequence ID" value="NMA44860.1"/>
    <property type="molecule type" value="Genomic_DNA"/>
</dbReference>
<dbReference type="GO" id="GO:0042781">
    <property type="term" value="F:3'-tRNA processing endoribonuclease activity"/>
    <property type="evidence" value="ECO:0007669"/>
    <property type="project" value="UniProtKB-UniRule"/>
</dbReference>
<proteinExistence type="inferred from homology"/>
<dbReference type="AlphaFoldDB" id="A0A7K4C019"/>
<comment type="caution">
    <text evidence="10">The sequence shown here is derived from an EMBL/GenBank/DDBJ whole genome shotgun (WGS) entry which is preliminary data.</text>
</comment>
<comment type="catalytic activity">
    <reaction evidence="8">
        <text>Endonucleolytic cleavage of RNA, removing extra 3' nucleotides from tRNA precursor, generating 3' termini of tRNAs. A 3'-hydroxy group is left at the tRNA terminus and a 5'-phosphoryl group is left at the trailer molecule.</text>
        <dbReference type="EC" id="3.1.26.11"/>
    </reaction>
</comment>
<keyword evidence="4 8" id="KW-0479">Metal-binding</keyword>
<evidence type="ECO:0000313" key="10">
    <source>
        <dbReference type="EMBL" id="NMA44860.1"/>
    </source>
</evidence>
<dbReference type="HAMAP" id="MF_01818">
    <property type="entry name" value="RNase_Z_BN"/>
    <property type="match status" value="1"/>
</dbReference>
<comment type="subunit">
    <text evidence="1 8">Homodimer.</text>
</comment>
<dbReference type="Gene3D" id="3.60.15.10">
    <property type="entry name" value="Ribonuclease Z/Hydroxyacylglutathione hydrolase-like"/>
    <property type="match status" value="1"/>
</dbReference>
<dbReference type="InterPro" id="IPR013471">
    <property type="entry name" value="RNase_Z/BN"/>
</dbReference>
<feature type="binding site" evidence="8">
    <location>
        <position position="65"/>
    </location>
    <ligand>
        <name>Zn(2+)</name>
        <dbReference type="ChEBI" id="CHEBI:29105"/>
        <label>1</label>
        <note>catalytic</note>
    </ligand>
</feature>
<reference evidence="10 11" key="1">
    <citation type="journal article" date="2020" name="Biotechnol. Biofuels">
        <title>New insights from the biogas microbiome by comprehensive genome-resolved metagenomics of nearly 1600 species originating from multiple anaerobic digesters.</title>
        <authorList>
            <person name="Campanaro S."/>
            <person name="Treu L."/>
            <person name="Rodriguez-R L.M."/>
            <person name="Kovalovszki A."/>
            <person name="Ziels R.M."/>
            <person name="Maus I."/>
            <person name="Zhu X."/>
            <person name="Kougias P.G."/>
            <person name="Basile A."/>
            <person name="Luo G."/>
            <person name="Schluter A."/>
            <person name="Konstantinidis K.T."/>
            <person name="Angelidaki I."/>
        </authorList>
    </citation>
    <scope>NUCLEOTIDE SEQUENCE [LARGE SCALE GENOMIC DNA]</scope>
    <source>
        <strain evidence="10">AS22ysBPME_79</strain>
    </source>
</reference>
<name>A0A7K4C019_9ARCH</name>
<comment type="function">
    <text evidence="8">Zinc phosphodiesterase, which displays some tRNA 3'-processing endonuclease activity. Probably involved in tRNA maturation, by removing a 3'-trailer from precursor tRNA.</text>
</comment>
<feature type="binding site" evidence="8">
    <location>
        <position position="68"/>
    </location>
    <ligand>
        <name>Zn(2+)</name>
        <dbReference type="ChEBI" id="CHEBI:29105"/>
        <label>2</label>
        <note>catalytic</note>
    </ligand>
</feature>
<dbReference type="InterPro" id="IPR036866">
    <property type="entry name" value="RibonucZ/Hydroxyglut_hydro"/>
</dbReference>
<dbReference type="InterPro" id="IPR001279">
    <property type="entry name" value="Metallo-B-lactamas"/>
</dbReference>
<keyword evidence="2 8" id="KW-0819">tRNA processing</keyword>
<evidence type="ECO:0000313" key="11">
    <source>
        <dbReference type="Proteomes" id="UP000526302"/>
    </source>
</evidence>
<dbReference type="NCBIfam" id="TIGR02651">
    <property type="entry name" value="RNase_Z"/>
    <property type="match status" value="1"/>
</dbReference>
<evidence type="ECO:0000259" key="9">
    <source>
        <dbReference type="Pfam" id="PF12706"/>
    </source>
</evidence>
<keyword evidence="7 8" id="KW-0862">Zinc</keyword>
<protein>
    <recommendedName>
        <fullName evidence="8">Ribonuclease Z</fullName>
        <shortName evidence="8">RNase Z</shortName>
        <ecNumber evidence="8">3.1.26.11</ecNumber>
    </recommendedName>
    <alternativeName>
        <fullName evidence="8">tRNA 3 endonuclease</fullName>
    </alternativeName>
    <alternativeName>
        <fullName evidence="8">tRNase Z</fullName>
    </alternativeName>
</protein>
<feature type="binding site" evidence="8">
    <location>
        <position position="63"/>
    </location>
    <ligand>
        <name>Zn(2+)</name>
        <dbReference type="ChEBI" id="CHEBI:29105"/>
        <label>1</label>
        <note>catalytic</note>
    </ligand>
</feature>
<dbReference type="CDD" id="cd07717">
    <property type="entry name" value="RNaseZ_ZiPD-like_MBL-fold"/>
    <property type="match status" value="1"/>
</dbReference>
<comment type="similarity">
    <text evidence="8">Belongs to the RNase Z family.</text>
</comment>
<accession>A0A7K4C019</accession>
<dbReference type="EC" id="3.1.26.11" evidence="8"/>
<feature type="domain" description="Metallo-beta-lactamase" evidence="9">
    <location>
        <begin position="191"/>
        <end position="270"/>
    </location>
</feature>
<feature type="binding site" evidence="8">
    <location>
        <position position="211"/>
    </location>
    <ligand>
        <name>Zn(2+)</name>
        <dbReference type="ChEBI" id="CHEBI:29105"/>
        <label>2</label>
        <note>catalytic</note>
    </ligand>
</feature>
<comment type="cofactor">
    <cofactor evidence="8">
        <name>Zn(2+)</name>
        <dbReference type="ChEBI" id="CHEBI:29105"/>
    </cofactor>
    <text evidence="8">Binds 2 Zn(2+) ions.</text>
</comment>
<dbReference type="SUPFAM" id="SSF56281">
    <property type="entry name" value="Metallo-hydrolase/oxidoreductase"/>
    <property type="match status" value="1"/>
</dbReference>
<keyword evidence="5 8" id="KW-0255">Endonuclease</keyword>
<evidence type="ECO:0000256" key="2">
    <source>
        <dbReference type="ARBA" id="ARBA00022694"/>
    </source>
</evidence>
<dbReference type="NCBIfam" id="NF000801">
    <property type="entry name" value="PRK00055.1-3"/>
    <property type="match status" value="1"/>
</dbReference>